<dbReference type="Pfam" id="PF02631">
    <property type="entry name" value="RecX_HTH2"/>
    <property type="match status" value="1"/>
</dbReference>
<evidence type="ECO:0000256" key="1">
    <source>
        <dbReference type="ARBA" id="ARBA00004496"/>
    </source>
</evidence>
<dbReference type="RefSeq" id="WP_200386725.1">
    <property type="nucleotide sequence ID" value="NZ_NRSD01000003.1"/>
</dbReference>
<feature type="domain" description="RecX second three-helical" evidence="6">
    <location>
        <begin position="56"/>
        <end position="93"/>
    </location>
</feature>
<dbReference type="Proteomes" id="UP001138802">
    <property type="component" value="Unassembled WGS sequence"/>
</dbReference>
<evidence type="ECO:0000256" key="4">
    <source>
        <dbReference type="ARBA" id="ARBA00022490"/>
    </source>
</evidence>
<evidence type="ECO:0000259" key="6">
    <source>
        <dbReference type="Pfam" id="PF02631"/>
    </source>
</evidence>
<dbReference type="InterPro" id="IPR053926">
    <property type="entry name" value="RecX_HTH_1st"/>
</dbReference>
<evidence type="ECO:0000256" key="5">
    <source>
        <dbReference type="HAMAP-Rule" id="MF_01114"/>
    </source>
</evidence>
<dbReference type="AlphaFoldDB" id="A0A9X0WG24"/>
<dbReference type="Pfam" id="PF21981">
    <property type="entry name" value="RecX_HTH3"/>
    <property type="match status" value="1"/>
</dbReference>
<comment type="function">
    <text evidence="5">Modulates RecA activity.</text>
</comment>
<evidence type="ECO:0000256" key="2">
    <source>
        <dbReference type="ARBA" id="ARBA00009695"/>
    </source>
</evidence>
<evidence type="ECO:0000259" key="7">
    <source>
        <dbReference type="Pfam" id="PF21981"/>
    </source>
</evidence>
<dbReference type="GO" id="GO:0006282">
    <property type="term" value="P:regulation of DNA repair"/>
    <property type="evidence" value="ECO:0007669"/>
    <property type="project" value="UniProtKB-UniRule"/>
</dbReference>
<keyword evidence="4 5" id="KW-0963">Cytoplasm</keyword>
<reference evidence="9 10" key="1">
    <citation type="journal article" date="2020" name="Microorganisms">
        <title>Osmotic Adaptation and Compatible Solute Biosynthesis of Phototrophic Bacteria as Revealed from Genome Analyses.</title>
        <authorList>
            <person name="Imhoff J.F."/>
            <person name="Rahn T."/>
            <person name="Kunzel S."/>
            <person name="Keller A."/>
            <person name="Neulinger S.C."/>
        </authorList>
    </citation>
    <scope>NUCLEOTIDE SEQUENCE [LARGE SCALE GENOMIC DNA]</scope>
    <source>
        <strain evidence="9 10">DSM 21303</strain>
    </source>
</reference>
<comment type="subcellular location">
    <subcellularLocation>
        <location evidence="1 5">Cytoplasm</location>
    </subcellularLocation>
</comment>
<dbReference type="InterPro" id="IPR036388">
    <property type="entry name" value="WH-like_DNA-bd_sf"/>
</dbReference>
<dbReference type="InterPro" id="IPR053924">
    <property type="entry name" value="RecX_HTH_2nd"/>
</dbReference>
<feature type="domain" description="RecX first three-helical" evidence="8">
    <location>
        <begin position="14"/>
        <end position="49"/>
    </location>
</feature>
<dbReference type="PANTHER" id="PTHR33602">
    <property type="entry name" value="REGULATORY PROTEIN RECX FAMILY PROTEIN"/>
    <property type="match status" value="1"/>
</dbReference>
<dbReference type="InterPro" id="IPR053925">
    <property type="entry name" value="RecX_HTH_3rd"/>
</dbReference>
<protein>
    <recommendedName>
        <fullName evidence="3 5">Regulatory protein RecX</fullName>
    </recommendedName>
</protein>
<dbReference type="Gene3D" id="1.10.10.10">
    <property type="entry name" value="Winged helix-like DNA-binding domain superfamily/Winged helix DNA-binding domain"/>
    <property type="match status" value="3"/>
</dbReference>
<comment type="caution">
    <text evidence="9">The sequence shown here is derived from an EMBL/GenBank/DDBJ whole genome shotgun (WGS) entry which is preliminary data.</text>
</comment>
<dbReference type="EMBL" id="NRSD01000003">
    <property type="protein sequence ID" value="MBK1643918.1"/>
    <property type="molecule type" value="Genomic_DNA"/>
</dbReference>
<dbReference type="PANTHER" id="PTHR33602:SF1">
    <property type="entry name" value="REGULATORY PROTEIN RECX FAMILY PROTEIN"/>
    <property type="match status" value="1"/>
</dbReference>
<evidence type="ECO:0000256" key="3">
    <source>
        <dbReference type="ARBA" id="ARBA00018111"/>
    </source>
</evidence>
<organism evidence="9 10">
    <name type="scientific">Thiocapsa imhoffii</name>
    <dbReference type="NCBI Taxonomy" id="382777"/>
    <lineage>
        <taxon>Bacteria</taxon>
        <taxon>Pseudomonadati</taxon>
        <taxon>Pseudomonadota</taxon>
        <taxon>Gammaproteobacteria</taxon>
        <taxon>Chromatiales</taxon>
        <taxon>Chromatiaceae</taxon>
        <taxon>Thiocapsa</taxon>
    </lineage>
</organism>
<feature type="domain" description="RecX third three-helical" evidence="7">
    <location>
        <begin position="107"/>
        <end position="147"/>
    </location>
</feature>
<dbReference type="GO" id="GO:0005737">
    <property type="term" value="C:cytoplasm"/>
    <property type="evidence" value="ECO:0007669"/>
    <property type="project" value="UniProtKB-SubCell"/>
</dbReference>
<name>A0A9X0WG24_9GAMM</name>
<dbReference type="Pfam" id="PF21982">
    <property type="entry name" value="RecX_HTH1"/>
    <property type="match status" value="1"/>
</dbReference>
<proteinExistence type="inferred from homology"/>
<evidence type="ECO:0000259" key="8">
    <source>
        <dbReference type="Pfam" id="PF21982"/>
    </source>
</evidence>
<dbReference type="HAMAP" id="MF_01114">
    <property type="entry name" value="RecX"/>
    <property type="match status" value="1"/>
</dbReference>
<keyword evidence="10" id="KW-1185">Reference proteome</keyword>
<dbReference type="InterPro" id="IPR003783">
    <property type="entry name" value="Regulatory_RecX"/>
</dbReference>
<gene>
    <name evidence="5" type="primary">recX</name>
    <name evidence="9" type="ORF">CKO25_04450</name>
</gene>
<evidence type="ECO:0000313" key="10">
    <source>
        <dbReference type="Proteomes" id="UP001138802"/>
    </source>
</evidence>
<sequence>MHEPNSTAKIEELARRLLARREHSSLELMRKLRQRGHDASAIAGVLDRLVSEGALDEVRMVEQYVGERAAKGFGPLRIRADLLEKGVSETLIDPQLEAVRNDWDAYLAEICDRRFGPEPPENLDEYARRGRFLEQRGFPVEMIRRFLRWPD</sequence>
<comment type="similarity">
    <text evidence="2 5">Belongs to the RecX family.</text>
</comment>
<accession>A0A9X0WG24</accession>
<evidence type="ECO:0000313" key="9">
    <source>
        <dbReference type="EMBL" id="MBK1643918.1"/>
    </source>
</evidence>